<keyword evidence="9" id="KW-0733">Signal recognition particle</keyword>
<dbReference type="InterPro" id="IPR011990">
    <property type="entry name" value="TPR-like_helical_dom_sf"/>
</dbReference>
<evidence type="ECO:0000256" key="10">
    <source>
        <dbReference type="ARBA" id="ARBA00023274"/>
    </source>
</evidence>
<dbReference type="AlphaFoldDB" id="A0A9P0LUI0"/>
<comment type="subcellular location">
    <subcellularLocation>
        <location evidence="2">Cytoplasm</location>
    </subcellularLocation>
    <subcellularLocation>
        <location evidence="1">Endoplasmic reticulum</location>
    </subcellularLocation>
</comment>
<dbReference type="InterPro" id="IPR019734">
    <property type="entry name" value="TPR_rpt"/>
</dbReference>
<dbReference type="EMBL" id="CAKOFQ010007337">
    <property type="protein sequence ID" value="CAH1998676.1"/>
    <property type="molecule type" value="Genomic_DNA"/>
</dbReference>
<proteinExistence type="inferred from homology"/>
<dbReference type="GO" id="GO:0008312">
    <property type="term" value="F:7S RNA binding"/>
    <property type="evidence" value="ECO:0007669"/>
    <property type="project" value="TreeGrafter"/>
</dbReference>
<evidence type="ECO:0000256" key="7">
    <source>
        <dbReference type="ARBA" id="ARBA00022803"/>
    </source>
</evidence>
<dbReference type="GO" id="GO:0005783">
    <property type="term" value="C:endoplasmic reticulum"/>
    <property type="evidence" value="ECO:0007669"/>
    <property type="project" value="UniProtKB-SubCell"/>
</dbReference>
<dbReference type="FunFam" id="1.25.40.10:FF:000062">
    <property type="entry name" value="Signal recognition particle subunit SRP72"/>
    <property type="match status" value="1"/>
</dbReference>
<dbReference type="OrthoDB" id="5421607at2759"/>
<dbReference type="InterPro" id="IPR026270">
    <property type="entry name" value="SRP72"/>
</dbReference>
<gene>
    <name evidence="12" type="ORF">ACAOBT_LOCUS24521</name>
</gene>
<dbReference type="SMART" id="SM00028">
    <property type="entry name" value="TPR"/>
    <property type="match status" value="4"/>
</dbReference>
<dbReference type="Gene3D" id="1.25.40.10">
    <property type="entry name" value="Tetratricopeptide repeat domain"/>
    <property type="match status" value="3"/>
</dbReference>
<evidence type="ECO:0000256" key="4">
    <source>
        <dbReference type="ARBA" id="ARBA00018350"/>
    </source>
</evidence>
<feature type="coiled-coil region" evidence="11">
    <location>
        <begin position="187"/>
        <end position="214"/>
    </location>
</feature>
<name>A0A9P0LUI0_ACAOB</name>
<keyword evidence="13" id="KW-1185">Reference proteome</keyword>
<evidence type="ECO:0000256" key="8">
    <source>
        <dbReference type="ARBA" id="ARBA00022824"/>
    </source>
</evidence>
<dbReference type="GO" id="GO:0043022">
    <property type="term" value="F:ribosome binding"/>
    <property type="evidence" value="ECO:0007669"/>
    <property type="project" value="TreeGrafter"/>
</dbReference>
<evidence type="ECO:0000256" key="3">
    <source>
        <dbReference type="ARBA" id="ARBA00007676"/>
    </source>
</evidence>
<keyword evidence="6" id="KW-0677">Repeat</keyword>
<evidence type="ECO:0000256" key="11">
    <source>
        <dbReference type="SAM" id="Coils"/>
    </source>
</evidence>
<protein>
    <recommendedName>
        <fullName evidence="4">Signal recognition particle subunit SRP72</fullName>
    </recommendedName>
</protein>
<evidence type="ECO:0000256" key="1">
    <source>
        <dbReference type="ARBA" id="ARBA00004240"/>
    </source>
</evidence>
<evidence type="ECO:0000256" key="2">
    <source>
        <dbReference type="ARBA" id="ARBA00004496"/>
    </source>
</evidence>
<dbReference type="GO" id="GO:0006614">
    <property type="term" value="P:SRP-dependent cotranslational protein targeting to membrane"/>
    <property type="evidence" value="ECO:0007669"/>
    <property type="project" value="InterPro"/>
</dbReference>
<dbReference type="Pfam" id="PF17004">
    <property type="entry name" value="SRP_TPR_like"/>
    <property type="match status" value="1"/>
</dbReference>
<dbReference type="GO" id="GO:0005786">
    <property type="term" value="C:signal recognition particle, endoplasmic reticulum targeting"/>
    <property type="evidence" value="ECO:0007669"/>
    <property type="project" value="UniProtKB-KW"/>
</dbReference>
<keyword evidence="11" id="KW-0175">Coiled coil</keyword>
<dbReference type="PANTHER" id="PTHR14094">
    <property type="entry name" value="SIGNAL RECOGNITION PARTICLE 72"/>
    <property type="match status" value="1"/>
</dbReference>
<dbReference type="Proteomes" id="UP001152888">
    <property type="component" value="Unassembled WGS sequence"/>
</dbReference>
<evidence type="ECO:0000256" key="6">
    <source>
        <dbReference type="ARBA" id="ARBA00022737"/>
    </source>
</evidence>
<organism evidence="12 13">
    <name type="scientific">Acanthoscelides obtectus</name>
    <name type="common">Bean weevil</name>
    <name type="synonym">Bruchus obtectus</name>
    <dbReference type="NCBI Taxonomy" id="200917"/>
    <lineage>
        <taxon>Eukaryota</taxon>
        <taxon>Metazoa</taxon>
        <taxon>Ecdysozoa</taxon>
        <taxon>Arthropoda</taxon>
        <taxon>Hexapoda</taxon>
        <taxon>Insecta</taxon>
        <taxon>Pterygota</taxon>
        <taxon>Neoptera</taxon>
        <taxon>Endopterygota</taxon>
        <taxon>Coleoptera</taxon>
        <taxon>Polyphaga</taxon>
        <taxon>Cucujiformia</taxon>
        <taxon>Chrysomeloidea</taxon>
        <taxon>Chrysomelidae</taxon>
        <taxon>Bruchinae</taxon>
        <taxon>Bruchini</taxon>
        <taxon>Acanthoscelides</taxon>
    </lineage>
</organism>
<evidence type="ECO:0000313" key="13">
    <source>
        <dbReference type="Proteomes" id="UP001152888"/>
    </source>
</evidence>
<sequence>MGEKQRPTYSHYAELNRCSQNGEYERALKVANKILGVSPDEILALHCKLICLIQLSKFDEAIALINRNPHYLKDILFEKAYCYYRANKPADALKILNKSEDELDLRCKELKAQILYRLEKYDEAAKMYHENIKSTNDDYEEERYTNLSAVMVFLNRNDTENQIDYLKDNTYELCYNKACILIAHENYTEAEKKLKQCEKLCREALEEDEAAEEEIDIELALIKVQLAYVYQKQGRIREAHQIYTATLKLKIEDMALIAAASNNVVCINKDQNLFDSKKKMKAAMNEALVYKLPSRQRKYIALNNAILNYYVNQTEICEKICKNIEDTYPDLMIQILILRALNLIKADKVKEAIELLKNTEREDNRLYLHLCIAQIHLMQGERKEACKVLENLGEHTYKPGIVGALTTLYLGLGDEQMALKVFERTVEYYKRNEHEIIAAIRSRLTSHFSSAQLLVA</sequence>
<reference evidence="12" key="1">
    <citation type="submission" date="2022-03" db="EMBL/GenBank/DDBJ databases">
        <authorList>
            <person name="Sayadi A."/>
        </authorList>
    </citation>
    <scope>NUCLEOTIDE SEQUENCE</scope>
</reference>
<dbReference type="SUPFAM" id="SSF48452">
    <property type="entry name" value="TPR-like"/>
    <property type="match status" value="2"/>
</dbReference>
<evidence type="ECO:0000256" key="9">
    <source>
        <dbReference type="ARBA" id="ARBA00023135"/>
    </source>
</evidence>
<dbReference type="InterPro" id="IPR031545">
    <property type="entry name" value="SRP72_TPR-like"/>
</dbReference>
<accession>A0A9P0LUI0</accession>
<comment type="caution">
    <text evidence="12">The sequence shown here is derived from an EMBL/GenBank/DDBJ whole genome shotgun (WGS) entry which is preliminary data.</text>
</comment>
<keyword evidence="5" id="KW-0963">Cytoplasm</keyword>
<keyword evidence="8" id="KW-0256">Endoplasmic reticulum</keyword>
<comment type="similarity">
    <text evidence="3">Belongs to the SRP72 family.</text>
</comment>
<evidence type="ECO:0000256" key="5">
    <source>
        <dbReference type="ARBA" id="ARBA00022490"/>
    </source>
</evidence>
<keyword evidence="7" id="KW-0802">TPR repeat</keyword>
<keyword evidence="10" id="KW-0687">Ribonucleoprotein</keyword>
<evidence type="ECO:0000313" key="12">
    <source>
        <dbReference type="EMBL" id="CAH1998676.1"/>
    </source>
</evidence>
<dbReference type="PANTHER" id="PTHR14094:SF9">
    <property type="entry name" value="SIGNAL RECOGNITION PARTICLE SUBUNIT SRP72"/>
    <property type="match status" value="1"/>
</dbReference>